<dbReference type="GO" id="GO:0016020">
    <property type="term" value="C:membrane"/>
    <property type="evidence" value="ECO:0007669"/>
    <property type="project" value="UniProtKB-SubCell"/>
</dbReference>
<feature type="transmembrane region" description="Helical" evidence="5">
    <location>
        <begin position="131"/>
        <end position="156"/>
    </location>
</feature>
<name>A0A8D3CDW5_SCOMX</name>
<keyword evidence="2 5" id="KW-0812">Transmembrane</keyword>
<feature type="transmembrane region" description="Helical" evidence="5">
    <location>
        <begin position="225"/>
        <end position="244"/>
    </location>
</feature>
<dbReference type="PRINTS" id="PR00237">
    <property type="entry name" value="GPCRRHODOPSN"/>
</dbReference>
<dbReference type="GeneTree" id="ENSGT00940000163324"/>
<dbReference type="Proteomes" id="UP000694558">
    <property type="component" value="Chromosome 3"/>
</dbReference>
<dbReference type="GO" id="GO:0004984">
    <property type="term" value="F:olfactory receptor activity"/>
    <property type="evidence" value="ECO:0007669"/>
    <property type="project" value="TreeGrafter"/>
</dbReference>
<evidence type="ECO:0000313" key="7">
    <source>
        <dbReference type="Ensembl" id="ENSSMAP00000045473.1"/>
    </source>
</evidence>
<feature type="transmembrane region" description="Helical" evidence="5">
    <location>
        <begin position="54"/>
        <end position="77"/>
    </location>
</feature>
<feature type="transmembrane region" description="Helical" evidence="5">
    <location>
        <begin position="185"/>
        <end position="204"/>
    </location>
</feature>
<dbReference type="Ensembl" id="ENSSMAT00000055253.1">
    <property type="protein sequence ID" value="ENSSMAP00000045473.1"/>
    <property type="gene ID" value="ENSSMAG00000032785.1"/>
</dbReference>
<evidence type="ECO:0000259" key="6">
    <source>
        <dbReference type="PROSITE" id="PS50262"/>
    </source>
</evidence>
<dbReference type="GO" id="GO:0004930">
    <property type="term" value="F:G protein-coupled receptor activity"/>
    <property type="evidence" value="ECO:0007669"/>
    <property type="project" value="InterPro"/>
</dbReference>
<evidence type="ECO:0000256" key="2">
    <source>
        <dbReference type="ARBA" id="ARBA00022692"/>
    </source>
</evidence>
<feature type="transmembrane region" description="Helical" evidence="5">
    <location>
        <begin position="20"/>
        <end position="42"/>
    </location>
</feature>
<dbReference type="InterPro" id="IPR052921">
    <property type="entry name" value="GPCR1_Superfamily_Member"/>
</dbReference>
<dbReference type="FunFam" id="1.20.1070.10:FF:000096">
    <property type="entry name" value="Odorant receptor 131-2"/>
    <property type="match status" value="1"/>
</dbReference>
<organism evidence="7 8">
    <name type="scientific">Scophthalmus maximus</name>
    <name type="common">Turbot</name>
    <name type="synonym">Psetta maxima</name>
    <dbReference type="NCBI Taxonomy" id="52904"/>
    <lineage>
        <taxon>Eukaryota</taxon>
        <taxon>Metazoa</taxon>
        <taxon>Chordata</taxon>
        <taxon>Craniata</taxon>
        <taxon>Vertebrata</taxon>
        <taxon>Euteleostomi</taxon>
        <taxon>Actinopterygii</taxon>
        <taxon>Neopterygii</taxon>
        <taxon>Teleostei</taxon>
        <taxon>Neoteleostei</taxon>
        <taxon>Acanthomorphata</taxon>
        <taxon>Carangaria</taxon>
        <taxon>Pleuronectiformes</taxon>
        <taxon>Pleuronectoidei</taxon>
        <taxon>Scophthalmidae</taxon>
        <taxon>Scophthalmus</taxon>
    </lineage>
</organism>
<proteinExistence type="predicted"/>
<feature type="domain" description="G-protein coupled receptors family 1 profile" evidence="6">
    <location>
        <begin position="34"/>
        <end position="282"/>
    </location>
</feature>
<reference evidence="7" key="2">
    <citation type="submission" date="2025-08" db="UniProtKB">
        <authorList>
            <consortium name="Ensembl"/>
        </authorList>
    </citation>
    <scope>IDENTIFICATION</scope>
</reference>
<feature type="transmembrane region" description="Helical" evidence="5">
    <location>
        <begin position="83"/>
        <end position="110"/>
    </location>
</feature>
<dbReference type="Gene3D" id="1.20.1070.10">
    <property type="entry name" value="Rhodopsin 7-helix transmembrane proteins"/>
    <property type="match status" value="1"/>
</dbReference>
<comment type="subcellular location">
    <subcellularLocation>
        <location evidence="1">Membrane</location>
    </subcellularLocation>
</comment>
<dbReference type="SUPFAM" id="SSF81321">
    <property type="entry name" value="Family A G protein-coupled receptor-like"/>
    <property type="match status" value="1"/>
</dbReference>
<dbReference type="Pfam" id="PF00001">
    <property type="entry name" value="7tm_1"/>
    <property type="match status" value="1"/>
</dbReference>
<evidence type="ECO:0000256" key="3">
    <source>
        <dbReference type="ARBA" id="ARBA00022989"/>
    </source>
</evidence>
<dbReference type="GO" id="GO:0005549">
    <property type="term" value="F:odorant binding"/>
    <property type="evidence" value="ECO:0007669"/>
    <property type="project" value="TreeGrafter"/>
</dbReference>
<dbReference type="CDD" id="cd00637">
    <property type="entry name" value="7tm_classA_rhodopsin-like"/>
    <property type="match status" value="1"/>
</dbReference>
<feature type="transmembrane region" description="Helical" evidence="5">
    <location>
        <begin position="264"/>
        <end position="284"/>
    </location>
</feature>
<evidence type="ECO:0000256" key="5">
    <source>
        <dbReference type="SAM" id="Phobius"/>
    </source>
</evidence>
<evidence type="ECO:0000256" key="4">
    <source>
        <dbReference type="ARBA" id="ARBA00023136"/>
    </source>
</evidence>
<protein>
    <recommendedName>
        <fullName evidence="6">G-protein coupled receptors family 1 profile domain-containing protein</fullName>
    </recommendedName>
</protein>
<evidence type="ECO:0000313" key="8">
    <source>
        <dbReference type="Proteomes" id="UP000694558"/>
    </source>
</evidence>
<dbReference type="InterPro" id="IPR000276">
    <property type="entry name" value="GPCR_Rhodpsn"/>
</dbReference>
<dbReference type="PANTHER" id="PTHR26451:SF886">
    <property type="entry name" value="GROWTH HORMONE SECRETAGOGUE RECEPTOR TYPE 1-LIKE-RELATED"/>
    <property type="match status" value="1"/>
</dbReference>
<accession>A0A8D3CDW5</accession>
<dbReference type="PROSITE" id="PS50262">
    <property type="entry name" value="G_PROTEIN_RECEP_F1_2"/>
    <property type="match status" value="1"/>
</dbReference>
<keyword evidence="4 5" id="KW-0472">Membrane</keyword>
<dbReference type="AlphaFoldDB" id="A0A8D3CDW5"/>
<dbReference type="PANTHER" id="PTHR26451">
    <property type="entry name" value="G_PROTEIN_RECEP_F1_2 DOMAIN-CONTAINING PROTEIN"/>
    <property type="match status" value="1"/>
</dbReference>
<reference evidence="7" key="1">
    <citation type="submission" date="2023-05" db="EMBL/GenBank/DDBJ databases">
        <title>High-quality long-read genome of Scophthalmus maximus.</title>
        <authorList>
            <person name="Lien S."/>
            <person name="Martinez P."/>
        </authorList>
    </citation>
    <scope>NUCLEOTIDE SEQUENCE [LARGE SCALE GENOMIC DNA]</scope>
</reference>
<dbReference type="InterPro" id="IPR017452">
    <property type="entry name" value="GPCR_Rhodpsn_7TM"/>
</dbReference>
<evidence type="ECO:0000256" key="1">
    <source>
        <dbReference type="ARBA" id="ARBA00004370"/>
    </source>
</evidence>
<keyword evidence="3 5" id="KW-1133">Transmembrane helix</keyword>
<sequence>MADNNSEAGGETVYIRKDEQLIIVQFLVLIFLCINVLLIVTICSKAHFYTTMRYMLFAVTVLSDSLILIMSDILVILNHFNVTMNIAFCVCIYITLVVFTFVTPVTLTAMTLERYVAICKPLRTGSCAPHAALHCILIIHSLSSVPCIIVLSNFFATAPFSLYSQHRLCLMGIFVLLRWQDDVKLVVYQCYFLIMSATICFSYVKIMKVAKDASGEDKKSTRRGLRTLVLHSFQLLLCLIQLWCPFIENAVLQINFKLYIDIRFFDYIMFYLAPRCLSPLIYGLRDKKVYLALKQNALFGFHRPNFKACGQ</sequence>